<feature type="transmembrane region" description="Helical" evidence="1">
    <location>
        <begin position="12"/>
        <end position="29"/>
    </location>
</feature>
<gene>
    <name evidence="2" type="ORF">VP01_3370g3</name>
</gene>
<feature type="transmembrane region" description="Helical" evidence="1">
    <location>
        <begin position="49"/>
        <end position="67"/>
    </location>
</feature>
<evidence type="ECO:0000313" key="3">
    <source>
        <dbReference type="Proteomes" id="UP000037035"/>
    </source>
</evidence>
<dbReference type="EMBL" id="LAVV01008358">
    <property type="protein sequence ID" value="KNZ53012.1"/>
    <property type="molecule type" value="Genomic_DNA"/>
</dbReference>
<feature type="transmembrane region" description="Helical" evidence="1">
    <location>
        <begin position="255"/>
        <end position="273"/>
    </location>
</feature>
<organism evidence="2 3">
    <name type="scientific">Puccinia sorghi</name>
    <dbReference type="NCBI Taxonomy" id="27349"/>
    <lineage>
        <taxon>Eukaryota</taxon>
        <taxon>Fungi</taxon>
        <taxon>Dikarya</taxon>
        <taxon>Basidiomycota</taxon>
        <taxon>Pucciniomycotina</taxon>
        <taxon>Pucciniomycetes</taxon>
        <taxon>Pucciniales</taxon>
        <taxon>Pucciniaceae</taxon>
        <taxon>Puccinia</taxon>
    </lineage>
</organism>
<comment type="caution">
    <text evidence="2">The sequence shown here is derived from an EMBL/GenBank/DDBJ whole genome shotgun (WGS) entry which is preliminary data.</text>
</comment>
<accession>A0A0L6UXR2</accession>
<dbReference type="Proteomes" id="UP000037035">
    <property type="component" value="Unassembled WGS sequence"/>
</dbReference>
<keyword evidence="3" id="KW-1185">Reference proteome</keyword>
<keyword evidence="1" id="KW-1133">Transmembrane helix</keyword>
<keyword evidence="1" id="KW-0812">Transmembrane</keyword>
<keyword evidence="1" id="KW-0472">Membrane</keyword>
<reference evidence="2 3" key="1">
    <citation type="submission" date="2015-08" db="EMBL/GenBank/DDBJ databases">
        <title>Next Generation Sequencing and Analysis of the Genome of Puccinia sorghi L Schw, the Causal Agent of Maize Common Rust.</title>
        <authorList>
            <person name="Rochi L."/>
            <person name="Burguener G."/>
            <person name="Darino M."/>
            <person name="Turjanski A."/>
            <person name="Kreff E."/>
            <person name="Dieguez M.J."/>
            <person name="Sacco F."/>
        </authorList>
    </citation>
    <scope>NUCLEOTIDE SEQUENCE [LARGE SCALE GENOMIC DNA]</scope>
    <source>
        <strain evidence="2 3">RO10H11247</strain>
    </source>
</reference>
<dbReference type="AlphaFoldDB" id="A0A0L6UXR2"/>
<dbReference type="VEuPathDB" id="FungiDB:VP01_3370g3"/>
<proteinExistence type="predicted"/>
<evidence type="ECO:0000313" key="2">
    <source>
        <dbReference type="EMBL" id="KNZ53012.1"/>
    </source>
</evidence>
<sequence>MKLSGTLWGSSTSSKISCYCLVGLVFLLPSKGFTSFGLSLSLHKPGFNVGLKLILWTFGICCFLTFIEKKEYSNIFVFRIKFITLGSAPWDPDLPHSLGMEAVRYLRRASSPYLDHSFSVIIKYRGLAFFPLSLSYNKTPPSTFYKLIEKTCVKEAGSRVVTFLCYQSLIDAFFVFGNIKITLFFEVLYTWHANISGVPYMTKLRERTCMQVPWEQPWCFPCHFLELTCANSNFKCLLSLEPTHLQSPLLHLENYLYLLINPITPVSTVGILASYPLTFSSKISLSFFLSILSSIINNRGPMIVYWFLIVDFLYLIHPIDASLHSIINLGVSTCAYPLLIQDPPEVAALVQVGHGTKLWYTIGGHGSFFKIKKNKKIWYHTWLSECFFFFPI</sequence>
<evidence type="ECO:0000256" key="1">
    <source>
        <dbReference type="SAM" id="Phobius"/>
    </source>
</evidence>
<protein>
    <submittedName>
        <fullName evidence="2">Uncharacterized protein</fullName>
    </submittedName>
</protein>
<name>A0A0L6UXR2_9BASI</name>